<comment type="catalytic activity">
    <reaction evidence="5">
        <text>Endohydrolysis of (1-&gt;4)-alpha-D-glucosidic linkages in polysaccharides containing three or more (1-&gt;4)-alpha-linked D-glucose units.</text>
        <dbReference type="EC" id="3.2.1.1"/>
    </reaction>
</comment>
<dbReference type="CDD" id="cd11316">
    <property type="entry name" value="AmyAc_bac2_AmyA"/>
    <property type="match status" value="1"/>
</dbReference>
<proteinExistence type="inferred from homology"/>
<evidence type="ECO:0000259" key="7">
    <source>
        <dbReference type="SMART" id="SM00642"/>
    </source>
</evidence>
<dbReference type="Gene3D" id="3.20.20.80">
    <property type="entry name" value="Glycosidases"/>
    <property type="match status" value="1"/>
</dbReference>
<comment type="caution">
    <text evidence="8">The sequence shown here is derived from an EMBL/GenBank/DDBJ whole genome shotgun (WGS) entry which is preliminary data.</text>
</comment>
<gene>
    <name evidence="8" type="ORF">OMP38_17590</name>
</gene>
<dbReference type="PRINTS" id="PR00110">
    <property type="entry name" value="ALPHAAMYLASE"/>
</dbReference>
<dbReference type="Gene3D" id="3.90.400.10">
    <property type="entry name" value="Oligo-1,6-glucosidase, Domain 2"/>
    <property type="match status" value="1"/>
</dbReference>
<dbReference type="SUPFAM" id="SSF51445">
    <property type="entry name" value="(Trans)glycosidases"/>
    <property type="match status" value="1"/>
</dbReference>
<dbReference type="InterPro" id="IPR006047">
    <property type="entry name" value="GH13_cat_dom"/>
</dbReference>
<dbReference type="SUPFAM" id="SSF51011">
    <property type="entry name" value="Glycosyl hydrolase domain"/>
    <property type="match status" value="1"/>
</dbReference>
<feature type="compositionally biased region" description="Polar residues" evidence="6">
    <location>
        <begin position="430"/>
        <end position="441"/>
    </location>
</feature>
<dbReference type="PANTHER" id="PTHR10357:SF179">
    <property type="entry name" value="NEUTRAL AND BASIC AMINO ACID TRANSPORT PROTEIN RBAT"/>
    <property type="match status" value="1"/>
</dbReference>
<accession>A0A9X4QNJ5</accession>
<keyword evidence="3 5" id="KW-0326">Glycosidase</keyword>
<dbReference type="RefSeq" id="WP_277566284.1">
    <property type="nucleotide sequence ID" value="NZ_JAPDHZ010000003.1"/>
</dbReference>
<evidence type="ECO:0000256" key="3">
    <source>
        <dbReference type="ARBA" id="ARBA00023295"/>
    </source>
</evidence>
<dbReference type="InterPro" id="IPR045857">
    <property type="entry name" value="O16G_dom_2"/>
</dbReference>
<evidence type="ECO:0000313" key="9">
    <source>
        <dbReference type="Proteomes" id="UP001153387"/>
    </source>
</evidence>
<keyword evidence="5" id="KW-0119">Carbohydrate metabolism</keyword>
<sequence>MKRRRDLAGAVAGGMQGETGANAGTSAGERSAAARKLRRIVAVAATFAALASLLASCSSGKAKDAKGSSGVYYEIFVRSFADSNGDGIGDLKGIEQKLDYLEALGVDGLWLTPIQPSPSYHGYDVTDYYGINPQFGTMDDYKSLLAAAHKHGMKVLMDLVVNHTSAEHPWFAASASGKDDAHRNWYTWAEDRGLSTSAMSATGGEAWHAAKGGDHYLGTFWSGMPDLNFDEPAVRAEMIKIGNFWLDHGVDGFRLDAAKHVYEDFKSQANSPAIAKKNQAWWQEFRRGLAGKHPDVYLVGEVWSSAGAIVPYVKDALDSTFDFDLSDWIRDAAVKGTASDMPSRLERTSEIFARESGGKYVDATFLDNHDRDRFMSLAGGDVAKGKLAAAILLTMPGRPFVYYGEELGMQGAGADERKREPMRWTKSGADPNSTKAGQGQSKAGEGEMGRAPSGAAAGQTRWESSVANTDPAVSVEAQDGDAGSMLSRYRELIALRARSAALRDGAIVPIEAEPPAGTVAYVRATAEERVYVGHNLTAEPKTLALDAETAKTYRKLWYASESGASLKDGTITLPAYGTVILK</sequence>
<evidence type="ECO:0000256" key="2">
    <source>
        <dbReference type="ARBA" id="ARBA00022801"/>
    </source>
</evidence>
<dbReference type="AlphaFoldDB" id="A0A9X4QNJ5"/>
<name>A0A9X4QNJ5_9BACL</name>
<dbReference type="Gene3D" id="2.60.40.1180">
    <property type="entry name" value="Golgi alpha-mannosidase II"/>
    <property type="match status" value="1"/>
</dbReference>
<feature type="domain" description="Glycosyl hydrolase family 13 catalytic" evidence="7">
    <location>
        <begin position="74"/>
        <end position="447"/>
    </location>
</feature>
<reference evidence="8 9" key="1">
    <citation type="submission" date="2022-10" db="EMBL/GenBank/DDBJ databases">
        <title>Comparative genomic analysis of Cohnella hashimotonis sp. nov., isolated from the International Space Station.</title>
        <authorList>
            <person name="Simpson A."/>
            <person name="Venkateswaran K."/>
        </authorList>
    </citation>
    <scope>NUCLEOTIDE SEQUENCE [LARGE SCALE GENOMIC DNA]</scope>
    <source>
        <strain evidence="8 9">DSM 18997</strain>
    </source>
</reference>
<dbReference type="Pfam" id="PF00128">
    <property type="entry name" value="Alpha-amylase"/>
    <property type="match status" value="1"/>
</dbReference>
<dbReference type="InterPro" id="IPR056300">
    <property type="entry name" value="SusG-like_C"/>
</dbReference>
<keyword evidence="2 5" id="KW-0378">Hydrolase</keyword>
<protein>
    <recommendedName>
        <fullName evidence="5">Alpha-amylase</fullName>
        <ecNumber evidence="5">3.2.1.1</ecNumber>
    </recommendedName>
</protein>
<feature type="region of interest" description="Disordered" evidence="6">
    <location>
        <begin position="413"/>
        <end position="471"/>
    </location>
</feature>
<evidence type="ECO:0000313" key="8">
    <source>
        <dbReference type="EMBL" id="MDG0792487.1"/>
    </source>
</evidence>
<dbReference type="SMART" id="SM00642">
    <property type="entry name" value="Aamy"/>
    <property type="match status" value="1"/>
</dbReference>
<dbReference type="InterPro" id="IPR013780">
    <property type="entry name" value="Glyco_hydro_b"/>
</dbReference>
<evidence type="ECO:0000256" key="4">
    <source>
        <dbReference type="RuleBase" id="RU003615"/>
    </source>
</evidence>
<evidence type="ECO:0000256" key="6">
    <source>
        <dbReference type="SAM" id="MobiDB-lite"/>
    </source>
</evidence>
<evidence type="ECO:0000256" key="5">
    <source>
        <dbReference type="RuleBase" id="RU361134"/>
    </source>
</evidence>
<dbReference type="GO" id="GO:0043169">
    <property type="term" value="F:cation binding"/>
    <property type="evidence" value="ECO:0007669"/>
    <property type="project" value="InterPro"/>
</dbReference>
<organism evidence="8 9">
    <name type="scientific">Cohnella ginsengisoli</name>
    <dbReference type="NCBI Taxonomy" id="425004"/>
    <lineage>
        <taxon>Bacteria</taxon>
        <taxon>Bacillati</taxon>
        <taxon>Bacillota</taxon>
        <taxon>Bacilli</taxon>
        <taxon>Bacillales</taxon>
        <taxon>Paenibacillaceae</taxon>
        <taxon>Cohnella</taxon>
    </lineage>
</organism>
<dbReference type="GO" id="GO:0009313">
    <property type="term" value="P:oligosaccharide catabolic process"/>
    <property type="evidence" value="ECO:0007669"/>
    <property type="project" value="TreeGrafter"/>
</dbReference>
<dbReference type="EC" id="3.2.1.1" evidence="5"/>
<dbReference type="Pfam" id="PF23915">
    <property type="entry name" value="SusG_C"/>
    <property type="match status" value="1"/>
</dbReference>
<dbReference type="GO" id="GO:0004556">
    <property type="term" value="F:alpha-amylase activity"/>
    <property type="evidence" value="ECO:0007669"/>
    <property type="project" value="UniProtKB-UniRule"/>
</dbReference>
<evidence type="ECO:0000256" key="1">
    <source>
        <dbReference type="ARBA" id="ARBA00008061"/>
    </source>
</evidence>
<comment type="similarity">
    <text evidence="1 4">Belongs to the glycosyl hydrolase 13 family.</text>
</comment>
<dbReference type="Proteomes" id="UP001153387">
    <property type="component" value="Unassembled WGS sequence"/>
</dbReference>
<dbReference type="InterPro" id="IPR017853">
    <property type="entry name" value="GH"/>
</dbReference>
<keyword evidence="9" id="KW-1185">Reference proteome</keyword>
<dbReference type="EMBL" id="JAPDHZ010000003">
    <property type="protein sequence ID" value="MDG0792487.1"/>
    <property type="molecule type" value="Genomic_DNA"/>
</dbReference>
<dbReference type="PANTHER" id="PTHR10357">
    <property type="entry name" value="ALPHA-AMYLASE FAMILY MEMBER"/>
    <property type="match status" value="1"/>
</dbReference>
<dbReference type="InterPro" id="IPR006046">
    <property type="entry name" value="Alpha_amylase"/>
</dbReference>
<feature type="region of interest" description="Disordered" evidence="6">
    <location>
        <begin position="1"/>
        <end position="27"/>
    </location>
</feature>
<feature type="compositionally biased region" description="Basic and acidic residues" evidence="6">
    <location>
        <begin position="414"/>
        <end position="423"/>
    </location>
</feature>